<evidence type="ECO:0000256" key="1">
    <source>
        <dbReference type="ARBA" id="ARBA00001933"/>
    </source>
</evidence>
<dbReference type="RefSeq" id="WP_067534028.1">
    <property type="nucleotide sequence ID" value="NZ_AP025567.1"/>
</dbReference>
<dbReference type="SUPFAM" id="SSF53686">
    <property type="entry name" value="Tryptophan synthase beta subunit-like PLP-dependent enzymes"/>
    <property type="match status" value="1"/>
</dbReference>
<feature type="domain" description="Tryptophan synthase beta chain-like PALP" evidence="13">
    <location>
        <begin position="6"/>
        <end position="295"/>
    </location>
</feature>
<evidence type="ECO:0000256" key="11">
    <source>
        <dbReference type="PIRSR" id="PIRSR605856-51"/>
    </source>
</evidence>
<dbReference type="UniPathway" id="UPA00136">
    <property type="reaction ID" value="UER00200"/>
</dbReference>
<dbReference type="InterPro" id="IPR005856">
    <property type="entry name" value="Cys_synth"/>
</dbReference>
<evidence type="ECO:0000256" key="5">
    <source>
        <dbReference type="ARBA" id="ARBA00019371"/>
    </source>
</evidence>
<organism evidence="14 15">
    <name type="scientific">Emergencia timonensis</name>
    <dbReference type="NCBI Taxonomy" id="1776384"/>
    <lineage>
        <taxon>Bacteria</taxon>
        <taxon>Bacillati</taxon>
        <taxon>Bacillota</taxon>
        <taxon>Clostridia</taxon>
        <taxon>Peptostreptococcales</taxon>
        <taxon>Anaerovoracaceae</taxon>
        <taxon>Emergencia</taxon>
    </lineage>
</organism>
<dbReference type="FunFam" id="3.40.50.1100:FF:000003">
    <property type="entry name" value="Cystathionine beta-synthase"/>
    <property type="match status" value="1"/>
</dbReference>
<dbReference type="EMBL" id="QRMS01000003">
    <property type="protein sequence ID" value="RHJ87260.1"/>
    <property type="molecule type" value="Genomic_DNA"/>
</dbReference>
<dbReference type="OrthoDB" id="9808024at2"/>
<dbReference type="Pfam" id="PF00291">
    <property type="entry name" value="PALP"/>
    <property type="match status" value="1"/>
</dbReference>
<dbReference type="CDD" id="cd01561">
    <property type="entry name" value="CBS_like"/>
    <property type="match status" value="1"/>
</dbReference>
<accession>A0A415E0W8</accession>
<evidence type="ECO:0000256" key="7">
    <source>
        <dbReference type="ARBA" id="ARBA00022679"/>
    </source>
</evidence>
<dbReference type="NCBIfam" id="TIGR01136">
    <property type="entry name" value="cysKM"/>
    <property type="match status" value="1"/>
</dbReference>
<evidence type="ECO:0000256" key="3">
    <source>
        <dbReference type="ARBA" id="ARBA00007103"/>
    </source>
</evidence>
<reference evidence="14 15" key="1">
    <citation type="submission" date="2018-08" db="EMBL/GenBank/DDBJ databases">
        <title>A genome reference for cultivated species of the human gut microbiota.</title>
        <authorList>
            <person name="Zou Y."/>
            <person name="Xue W."/>
            <person name="Luo G."/>
        </authorList>
    </citation>
    <scope>NUCLEOTIDE SEQUENCE [LARGE SCALE GENOMIC DNA]</scope>
    <source>
        <strain evidence="14 15">AM07-24</strain>
    </source>
</reference>
<evidence type="ECO:0000313" key="14">
    <source>
        <dbReference type="EMBL" id="RHJ87260.1"/>
    </source>
</evidence>
<dbReference type="NCBIfam" id="TIGR01139">
    <property type="entry name" value="cysK"/>
    <property type="match status" value="1"/>
</dbReference>
<dbReference type="GO" id="GO:0006535">
    <property type="term" value="P:cysteine biosynthetic process from serine"/>
    <property type="evidence" value="ECO:0007669"/>
    <property type="project" value="UniProtKB-UniRule"/>
</dbReference>
<sequence length="309" mass="32731">MIINSVTEAIGKTPLMRLSKIEASLTAGAAIYGKLEAMNPAGSIKDRAALWMVKDAEEKGLLKEGGTIIEPTSGNTGIGLAAIAAAKGYKAIFVLPDTMSIERRKLLAAYGAELVLTEGKKGMQGSVEKAEELQKEIPDSIIAGQFVNFANALSHIETTGPEIWNDLDGKVDILVAGVGTGGTITGTGKFLKGKNQNVQIVAVEPRNSPLLSEGKTGAHNLQGIGANFVPALLERDIIDEIMTVLEEDAYDLARKLAREEGYLAGITSGAALWAAVQLSKRPENRGKNIVAVLPDSGERYLSTVLFDES</sequence>
<keyword evidence="15" id="KW-1185">Reference proteome</keyword>
<keyword evidence="8 11" id="KW-0663">Pyridoxal phosphate</keyword>
<dbReference type="InterPro" id="IPR005859">
    <property type="entry name" value="CysK"/>
</dbReference>
<dbReference type="Proteomes" id="UP000284841">
    <property type="component" value="Unassembled WGS sequence"/>
</dbReference>
<keyword evidence="6 12" id="KW-0028">Amino-acid biosynthesis</keyword>
<protein>
    <recommendedName>
        <fullName evidence="5 12">Cysteine synthase</fullName>
        <ecNumber evidence="4 12">2.5.1.47</ecNumber>
    </recommendedName>
</protein>
<evidence type="ECO:0000256" key="10">
    <source>
        <dbReference type="ARBA" id="ARBA00047931"/>
    </source>
</evidence>
<comment type="similarity">
    <text evidence="3 12">Belongs to the cysteine synthase/cystathionine beta-synthase family.</text>
</comment>
<evidence type="ECO:0000256" key="9">
    <source>
        <dbReference type="ARBA" id="ARBA00023192"/>
    </source>
</evidence>
<keyword evidence="9 12" id="KW-0198">Cysteine biosynthesis</keyword>
<dbReference type="STRING" id="1776384.GCA_900086585_00730"/>
<dbReference type="InterPro" id="IPR050214">
    <property type="entry name" value="Cys_Synth/Cystath_Beta-Synth"/>
</dbReference>
<dbReference type="PANTHER" id="PTHR10314">
    <property type="entry name" value="CYSTATHIONINE BETA-SYNTHASE"/>
    <property type="match status" value="1"/>
</dbReference>
<dbReference type="EC" id="2.5.1.47" evidence="4 12"/>
<dbReference type="AlphaFoldDB" id="A0A415E0W8"/>
<evidence type="ECO:0000256" key="12">
    <source>
        <dbReference type="RuleBase" id="RU003985"/>
    </source>
</evidence>
<dbReference type="GO" id="GO:0004124">
    <property type="term" value="F:cysteine synthase activity"/>
    <property type="evidence" value="ECO:0007669"/>
    <property type="project" value="UniProtKB-UniRule"/>
</dbReference>
<dbReference type="GeneID" id="83003129"/>
<comment type="pathway">
    <text evidence="2">Amino-acid biosynthesis; L-cysteine biosynthesis; L-cysteine from L-serine: step 2/2.</text>
</comment>
<comment type="catalytic activity">
    <reaction evidence="10 12">
        <text>O-acetyl-L-serine + hydrogen sulfide = L-cysteine + acetate</text>
        <dbReference type="Rhea" id="RHEA:14829"/>
        <dbReference type="ChEBI" id="CHEBI:29919"/>
        <dbReference type="ChEBI" id="CHEBI:30089"/>
        <dbReference type="ChEBI" id="CHEBI:35235"/>
        <dbReference type="ChEBI" id="CHEBI:58340"/>
        <dbReference type="EC" id="2.5.1.47"/>
    </reaction>
</comment>
<gene>
    <name evidence="14" type="primary">cysK</name>
    <name evidence="14" type="ORF">DW099_11200</name>
</gene>
<feature type="modified residue" description="N6-(pyridoxal phosphate)lysine" evidence="11">
    <location>
        <position position="45"/>
    </location>
</feature>
<comment type="caution">
    <text evidence="14">The sequence shown here is derived from an EMBL/GenBank/DDBJ whole genome shotgun (WGS) entry which is preliminary data.</text>
</comment>
<evidence type="ECO:0000256" key="2">
    <source>
        <dbReference type="ARBA" id="ARBA00004962"/>
    </source>
</evidence>
<dbReference type="PROSITE" id="PS00901">
    <property type="entry name" value="CYS_SYNTHASE"/>
    <property type="match status" value="1"/>
</dbReference>
<dbReference type="InterPro" id="IPR036052">
    <property type="entry name" value="TrpB-like_PALP_sf"/>
</dbReference>
<keyword evidence="7 12" id="KW-0808">Transferase</keyword>
<evidence type="ECO:0000259" key="13">
    <source>
        <dbReference type="Pfam" id="PF00291"/>
    </source>
</evidence>
<evidence type="ECO:0000256" key="4">
    <source>
        <dbReference type="ARBA" id="ARBA00012681"/>
    </source>
</evidence>
<dbReference type="Gene3D" id="3.40.50.1100">
    <property type="match status" value="2"/>
</dbReference>
<evidence type="ECO:0000256" key="6">
    <source>
        <dbReference type="ARBA" id="ARBA00022605"/>
    </source>
</evidence>
<dbReference type="InterPro" id="IPR001216">
    <property type="entry name" value="P-phosphate_BS"/>
</dbReference>
<dbReference type="InterPro" id="IPR001926">
    <property type="entry name" value="TrpB-like_PALP"/>
</dbReference>
<name>A0A415E0W8_9FIRM</name>
<evidence type="ECO:0000313" key="15">
    <source>
        <dbReference type="Proteomes" id="UP000284841"/>
    </source>
</evidence>
<comment type="cofactor">
    <cofactor evidence="1 11 12">
        <name>pyridoxal 5'-phosphate</name>
        <dbReference type="ChEBI" id="CHEBI:597326"/>
    </cofactor>
</comment>
<dbReference type="FunFam" id="3.40.50.1100:FF:000118">
    <property type="entry name" value="Related to CYS4-cystathionine beta-synthase"/>
    <property type="match status" value="1"/>
</dbReference>
<proteinExistence type="inferred from homology"/>
<evidence type="ECO:0000256" key="8">
    <source>
        <dbReference type="ARBA" id="ARBA00022898"/>
    </source>
</evidence>